<keyword evidence="3" id="KW-1185">Reference proteome</keyword>
<name>A0A8J8NIA2_HALGN</name>
<dbReference type="AlphaFoldDB" id="A0A8J8NIA2"/>
<evidence type="ECO:0000256" key="1">
    <source>
        <dbReference type="SAM" id="MobiDB-lite"/>
    </source>
</evidence>
<evidence type="ECO:0000313" key="2">
    <source>
        <dbReference type="EMBL" id="TNV75209.1"/>
    </source>
</evidence>
<protein>
    <submittedName>
        <fullName evidence="2">Uncharacterized protein</fullName>
    </submittedName>
</protein>
<evidence type="ECO:0000313" key="3">
    <source>
        <dbReference type="Proteomes" id="UP000785679"/>
    </source>
</evidence>
<organism evidence="2 3">
    <name type="scientific">Halteria grandinella</name>
    <dbReference type="NCBI Taxonomy" id="5974"/>
    <lineage>
        <taxon>Eukaryota</taxon>
        <taxon>Sar</taxon>
        <taxon>Alveolata</taxon>
        <taxon>Ciliophora</taxon>
        <taxon>Intramacronucleata</taxon>
        <taxon>Spirotrichea</taxon>
        <taxon>Stichotrichia</taxon>
        <taxon>Sporadotrichida</taxon>
        <taxon>Halteriidae</taxon>
        <taxon>Halteria</taxon>
    </lineage>
</organism>
<feature type="region of interest" description="Disordered" evidence="1">
    <location>
        <begin position="18"/>
        <end position="37"/>
    </location>
</feature>
<proteinExistence type="predicted"/>
<reference evidence="2" key="1">
    <citation type="submission" date="2019-06" db="EMBL/GenBank/DDBJ databases">
        <authorList>
            <person name="Zheng W."/>
        </authorList>
    </citation>
    <scope>NUCLEOTIDE SEQUENCE</scope>
    <source>
        <strain evidence="2">QDHG01</strain>
    </source>
</reference>
<feature type="compositionally biased region" description="Polar residues" evidence="1">
    <location>
        <begin position="24"/>
        <end position="33"/>
    </location>
</feature>
<dbReference type="Proteomes" id="UP000785679">
    <property type="component" value="Unassembled WGS sequence"/>
</dbReference>
<accession>A0A8J8NIA2</accession>
<dbReference type="EMBL" id="RRYP01016125">
    <property type="protein sequence ID" value="TNV75209.1"/>
    <property type="molecule type" value="Genomic_DNA"/>
</dbReference>
<sequence length="134" mass="15549">MFKKMSLDHQELRLSSKLSDSELNHSSTNVNNGQLQQQTLTTDETYLFDDDYLQNDADDFMKDLLAQTRLEAIHSVIEDLRGGPQPQEEESNSYQKVKGKLKNQALLIRKLERMRDEGLAEMSSQFMNTFDERC</sequence>
<comment type="caution">
    <text evidence="2">The sequence shown here is derived from an EMBL/GenBank/DDBJ whole genome shotgun (WGS) entry which is preliminary data.</text>
</comment>
<gene>
    <name evidence="2" type="ORF">FGO68_gene5343</name>
</gene>